<dbReference type="InterPro" id="IPR037401">
    <property type="entry name" value="SnoaL-like"/>
</dbReference>
<evidence type="ECO:0000259" key="1">
    <source>
        <dbReference type="Pfam" id="PF12680"/>
    </source>
</evidence>
<evidence type="ECO:0000313" key="2">
    <source>
        <dbReference type="EMBL" id="SAL29100.1"/>
    </source>
</evidence>
<comment type="caution">
    <text evidence="2">The sequence shown here is derived from an EMBL/GenBank/DDBJ whole genome shotgun (WGS) entry which is preliminary data.</text>
</comment>
<dbReference type="SUPFAM" id="SSF54427">
    <property type="entry name" value="NTF2-like"/>
    <property type="match status" value="1"/>
</dbReference>
<dbReference type="EMBL" id="FCON02000011">
    <property type="protein sequence ID" value="SAL29100.1"/>
    <property type="molecule type" value="Genomic_DNA"/>
</dbReference>
<dbReference type="Pfam" id="PF12680">
    <property type="entry name" value="SnoaL_2"/>
    <property type="match status" value="1"/>
</dbReference>
<evidence type="ECO:0000313" key="3">
    <source>
        <dbReference type="Proteomes" id="UP000054770"/>
    </source>
</evidence>
<dbReference type="Gene3D" id="3.10.450.50">
    <property type="match status" value="1"/>
</dbReference>
<dbReference type="InterPro" id="IPR032710">
    <property type="entry name" value="NTF2-like_dom_sf"/>
</dbReference>
<dbReference type="AlphaFoldDB" id="A0A158GCI4"/>
<accession>A0A158GCI4</accession>
<organism evidence="2 3">
    <name type="scientific">Caballeronia choica</name>
    <dbReference type="NCBI Taxonomy" id="326476"/>
    <lineage>
        <taxon>Bacteria</taxon>
        <taxon>Pseudomonadati</taxon>
        <taxon>Pseudomonadota</taxon>
        <taxon>Betaproteobacteria</taxon>
        <taxon>Burkholderiales</taxon>
        <taxon>Burkholderiaceae</taxon>
        <taxon>Caballeronia</taxon>
    </lineage>
</organism>
<dbReference type="OrthoDB" id="9808719at2"/>
<proteinExistence type="predicted"/>
<sequence>MSSQAHSRDALIDRYFDAWNATDDERRATLIRETYAANACYLDPLLRGDGHAGIDAMIRAVHERFPAHTFRRTTDVDGVANHLRFSWELRTPQGQPIVKGTDFGTVDEEERIVSMTGFLDEAPGMTS</sequence>
<gene>
    <name evidence="2" type="ORF">AWB68_01434</name>
</gene>
<feature type="domain" description="SnoaL-like" evidence="1">
    <location>
        <begin position="13"/>
        <end position="114"/>
    </location>
</feature>
<dbReference type="RefSeq" id="WP_087643657.1">
    <property type="nucleotide sequence ID" value="NZ_FCON02000011.1"/>
</dbReference>
<name>A0A158GCI4_9BURK</name>
<protein>
    <submittedName>
        <fullName evidence="2">SnoaL-like domain protein</fullName>
    </submittedName>
</protein>
<dbReference type="Proteomes" id="UP000054770">
    <property type="component" value="Unassembled WGS sequence"/>
</dbReference>
<reference evidence="2" key="1">
    <citation type="submission" date="2016-01" db="EMBL/GenBank/DDBJ databases">
        <authorList>
            <person name="Peeters C."/>
        </authorList>
    </citation>
    <scope>NUCLEOTIDE SEQUENCE [LARGE SCALE GENOMIC DNA]</scope>
    <source>
        <strain evidence="2">LMG 22940</strain>
    </source>
</reference>
<keyword evidence="3" id="KW-1185">Reference proteome</keyword>